<evidence type="ECO:0000313" key="2">
    <source>
        <dbReference type="Proteomes" id="UP000521868"/>
    </source>
</evidence>
<protein>
    <submittedName>
        <fullName evidence="1">Uncharacterized protein</fullName>
    </submittedName>
</protein>
<sequence length="506" mass="56452">MTWNTEGHEPIRDEEALPQLCYVAAAMMRSKVERISRPHLAAFVQDARTALPTELGYVRGTVAEFIHRVEDRSSLLMMTGLDVEDGLLVEFFEFRHLTFQEYLCARGMVEGWHPDRKETDTLVSVLAPYFEEEKWREVIPLAAVLGGKATEPLIQELTAACLQVSASGRAENPKPSLLINSLGHSLADEAAARPETIGCAIQALVACGLDHQTRSNVQSFVPSLMAGRYGGEVIKEARRAVADEGSDFTKTTYALKEASWQVALQTHNGEFMAILDAAICELAVDDLYRVGEGALLFAHCLERLPLRLPRAIELDRIVPALLRLLYSDVSAQQYIAGWALWALGRCDMWLPPTEPDVFGRIFYLCRHGSNTILRQGLAHTLVQQKLASRDTYNAFHSIDPNEILKALIGRYQELGSYERAAMLIAAYFRRAIGDEDIIRKTLEVEQLKSGIPDQQHTPVQVDVRLGEFLALLGYQAPPDGKKAKRARTYARPDIGLISDPNQEELL</sequence>
<organism evidence="1 2">
    <name type="scientific">Ramlibacter lithotrophicus</name>
    <dbReference type="NCBI Taxonomy" id="2606681"/>
    <lineage>
        <taxon>Bacteria</taxon>
        <taxon>Pseudomonadati</taxon>
        <taxon>Pseudomonadota</taxon>
        <taxon>Betaproteobacteria</taxon>
        <taxon>Burkholderiales</taxon>
        <taxon>Comamonadaceae</taxon>
        <taxon>Ramlibacter</taxon>
    </lineage>
</organism>
<evidence type="ECO:0000313" key="1">
    <source>
        <dbReference type="EMBL" id="NKE65357.1"/>
    </source>
</evidence>
<name>A0A7X6DDV9_9BURK</name>
<dbReference type="Proteomes" id="UP000521868">
    <property type="component" value="Unassembled WGS sequence"/>
</dbReference>
<dbReference type="AlphaFoldDB" id="A0A7X6DDV9"/>
<keyword evidence="2" id="KW-1185">Reference proteome</keyword>
<proteinExistence type="predicted"/>
<comment type="caution">
    <text evidence="1">The sequence shown here is derived from an EMBL/GenBank/DDBJ whole genome shotgun (WGS) entry which is preliminary data.</text>
</comment>
<dbReference type="EMBL" id="VTOX01000001">
    <property type="protein sequence ID" value="NKE65357.1"/>
    <property type="molecule type" value="Genomic_DNA"/>
</dbReference>
<gene>
    <name evidence="1" type="ORF">RAMLITH_05950</name>
</gene>
<accession>A0A7X6DDV9</accession>
<dbReference type="RefSeq" id="WP_168106366.1">
    <property type="nucleotide sequence ID" value="NZ_VTOX01000001.1"/>
</dbReference>
<reference evidence="1 2" key="1">
    <citation type="journal article" date="2020" name="Nature">
        <title>Bacterial chemolithoautotrophy via manganese oxidation.</title>
        <authorList>
            <person name="Yu H."/>
            <person name="Leadbetter J.R."/>
        </authorList>
    </citation>
    <scope>NUCLEOTIDE SEQUENCE [LARGE SCALE GENOMIC DNA]</scope>
    <source>
        <strain evidence="1 2">RBP-1</strain>
    </source>
</reference>